<dbReference type="SMART" id="SM00175">
    <property type="entry name" value="RAB"/>
    <property type="match status" value="1"/>
</dbReference>
<dbReference type="SMART" id="SM00174">
    <property type="entry name" value="RHO"/>
    <property type="match status" value="1"/>
</dbReference>
<comment type="caution">
    <text evidence="3">The sequence shown here is derived from an EMBL/GenBank/DDBJ whole genome shotgun (WGS) entry which is preliminary data.</text>
</comment>
<protein>
    <submittedName>
        <fullName evidence="3">Ras-related protein rac-2</fullName>
    </submittedName>
</protein>
<dbReference type="InterPro" id="IPR027417">
    <property type="entry name" value="P-loop_NTPase"/>
</dbReference>
<dbReference type="Proteomes" id="UP000887013">
    <property type="component" value="Unassembled WGS sequence"/>
</dbReference>
<evidence type="ECO:0000313" key="4">
    <source>
        <dbReference type="Proteomes" id="UP000887013"/>
    </source>
</evidence>
<dbReference type="GO" id="GO:0035006">
    <property type="term" value="P:melanization defense response"/>
    <property type="evidence" value="ECO:0007669"/>
    <property type="project" value="UniProtKB-ARBA"/>
</dbReference>
<evidence type="ECO:0000313" key="3">
    <source>
        <dbReference type="EMBL" id="GFU16983.1"/>
    </source>
</evidence>
<accession>A0A8X6QFV0</accession>
<keyword evidence="4" id="KW-1185">Reference proteome</keyword>
<dbReference type="OrthoDB" id="6425867at2759"/>
<dbReference type="Pfam" id="PF00071">
    <property type="entry name" value="Ras"/>
    <property type="match status" value="1"/>
</dbReference>
<dbReference type="AlphaFoldDB" id="A0A8X6QFV0"/>
<dbReference type="PANTHER" id="PTHR24072">
    <property type="entry name" value="RHO FAMILY GTPASE"/>
    <property type="match status" value="1"/>
</dbReference>
<dbReference type="EMBL" id="BMAW01079839">
    <property type="protein sequence ID" value="GFU16983.1"/>
    <property type="molecule type" value="Genomic_DNA"/>
</dbReference>
<keyword evidence="1" id="KW-0547">Nucleotide-binding</keyword>
<organism evidence="3 4">
    <name type="scientific">Nephila pilipes</name>
    <name type="common">Giant wood spider</name>
    <name type="synonym">Nephila maculata</name>
    <dbReference type="NCBI Taxonomy" id="299642"/>
    <lineage>
        <taxon>Eukaryota</taxon>
        <taxon>Metazoa</taxon>
        <taxon>Ecdysozoa</taxon>
        <taxon>Arthropoda</taxon>
        <taxon>Chelicerata</taxon>
        <taxon>Arachnida</taxon>
        <taxon>Araneae</taxon>
        <taxon>Araneomorphae</taxon>
        <taxon>Entelegynae</taxon>
        <taxon>Araneoidea</taxon>
        <taxon>Nephilidae</taxon>
        <taxon>Nephila</taxon>
    </lineage>
</organism>
<dbReference type="InterPro" id="IPR003578">
    <property type="entry name" value="Small_GTPase_Rho"/>
</dbReference>
<dbReference type="PRINTS" id="PR00449">
    <property type="entry name" value="RASTRNSFRMNG"/>
</dbReference>
<gene>
    <name evidence="3" type="primary">rac-2</name>
    <name evidence="3" type="ORF">NPIL_5851</name>
</gene>
<keyword evidence="2" id="KW-0342">GTP-binding</keyword>
<sequence length="181" mass="20518">MAAAIPSDTEALPPAEFGEKYEWLEVVQDHVRIAVVGDRGCGKSCLILSAKNQTLPDPEENFFSKRYPLDLEGTKGMVVDVDEFREVYQDSDVILLCFALNDPSSFESISNKWVLREHLPKKRCILVGLKQDLRKIGDLSGQAENLREKLDFHKYMECSAYTKKGVLPVFREAFKCATLEK</sequence>
<dbReference type="SMART" id="SM00173">
    <property type="entry name" value="RAS"/>
    <property type="match status" value="1"/>
</dbReference>
<proteinExistence type="predicted"/>
<dbReference type="GO" id="GO:0005525">
    <property type="term" value="F:GTP binding"/>
    <property type="evidence" value="ECO:0007669"/>
    <property type="project" value="UniProtKB-KW"/>
</dbReference>
<dbReference type="GO" id="GO:0003924">
    <property type="term" value="F:GTPase activity"/>
    <property type="evidence" value="ECO:0007669"/>
    <property type="project" value="InterPro"/>
</dbReference>
<dbReference type="SUPFAM" id="SSF52540">
    <property type="entry name" value="P-loop containing nucleoside triphosphate hydrolases"/>
    <property type="match status" value="1"/>
</dbReference>
<reference evidence="3" key="1">
    <citation type="submission" date="2020-08" db="EMBL/GenBank/DDBJ databases">
        <title>Multicomponent nature underlies the extraordinary mechanical properties of spider dragline silk.</title>
        <authorList>
            <person name="Kono N."/>
            <person name="Nakamura H."/>
            <person name="Mori M."/>
            <person name="Yoshida Y."/>
            <person name="Ohtoshi R."/>
            <person name="Malay A.D."/>
            <person name="Moran D.A.P."/>
            <person name="Tomita M."/>
            <person name="Numata K."/>
            <person name="Arakawa K."/>
        </authorList>
    </citation>
    <scope>NUCLEOTIDE SEQUENCE</scope>
</reference>
<dbReference type="GO" id="GO:0001667">
    <property type="term" value="P:ameboidal-type cell migration"/>
    <property type="evidence" value="ECO:0007669"/>
    <property type="project" value="UniProtKB-ARBA"/>
</dbReference>
<dbReference type="GO" id="GO:0035099">
    <property type="term" value="P:hemocyte migration"/>
    <property type="evidence" value="ECO:0007669"/>
    <property type="project" value="UniProtKB-ARBA"/>
</dbReference>
<evidence type="ECO:0000256" key="2">
    <source>
        <dbReference type="ARBA" id="ARBA00023134"/>
    </source>
</evidence>
<evidence type="ECO:0000256" key="1">
    <source>
        <dbReference type="ARBA" id="ARBA00022741"/>
    </source>
</evidence>
<dbReference type="GO" id="GO:0007264">
    <property type="term" value="P:small GTPase-mediated signal transduction"/>
    <property type="evidence" value="ECO:0007669"/>
    <property type="project" value="InterPro"/>
</dbReference>
<dbReference type="GO" id="GO:0003006">
    <property type="term" value="P:developmental process involved in reproduction"/>
    <property type="evidence" value="ECO:0007669"/>
    <property type="project" value="UniProtKB-ARBA"/>
</dbReference>
<dbReference type="InterPro" id="IPR001806">
    <property type="entry name" value="Small_GTPase"/>
</dbReference>
<name>A0A8X6QFV0_NEPPI</name>
<dbReference type="GO" id="GO:0022412">
    <property type="term" value="P:cellular process involved in reproduction in multicellular organism"/>
    <property type="evidence" value="ECO:0007669"/>
    <property type="project" value="UniProtKB-ARBA"/>
</dbReference>
<dbReference type="Gene3D" id="3.40.50.300">
    <property type="entry name" value="P-loop containing nucleotide triphosphate hydrolases"/>
    <property type="match status" value="1"/>
</dbReference>